<evidence type="ECO:0008006" key="5">
    <source>
        <dbReference type="Google" id="ProtNLM"/>
    </source>
</evidence>
<proteinExistence type="predicted"/>
<organism evidence="3 4">
    <name type="scientific">Candidatus Roizmanbacteria bacterium CG2_30_33_16</name>
    <dbReference type="NCBI Taxonomy" id="1805340"/>
    <lineage>
        <taxon>Bacteria</taxon>
        <taxon>Candidatus Roizmaniibacteriota</taxon>
    </lineage>
</organism>
<dbReference type="PANTHER" id="PTHR35792">
    <property type="entry name" value="GENERAL STRESS PROTEIN"/>
    <property type="match status" value="1"/>
</dbReference>
<feature type="coiled-coil region" evidence="1">
    <location>
        <begin position="98"/>
        <end position="133"/>
    </location>
</feature>
<dbReference type="AlphaFoldDB" id="A0A1J5HJ43"/>
<dbReference type="Proteomes" id="UP000183758">
    <property type="component" value="Unassembled WGS sequence"/>
</dbReference>
<keyword evidence="1" id="KW-0175">Coiled coil</keyword>
<keyword evidence="2" id="KW-0812">Transmembrane</keyword>
<dbReference type="PANTHER" id="PTHR35792:SF2">
    <property type="entry name" value="GENERAL STRESS PROTEIN"/>
    <property type="match status" value="1"/>
</dbReference>
<protein>
    <recommendedName>
        <fullName evidence="5">Gas vesicle protein</fullName>
    </recommendedName>
</protein>
<accession>A0A1J5HJ43</accession>
<comment type="caution">
    <text evidence="3">The sequence shown here is derived from an EMBL/GenBank/DDBJ whole genome shotgun (WGS) entry which is preliminary data.</text>
</comment>
<dbReference type="EMBL" id="MNZM01000032">
    <property type="protein sequence ID" value="OIP85253.1"/>
    <property type="molecule type" value="Genomic_DNA"/>
</dbReference>
<evidence type="ECO:0000313" key="3">
    <source>
        <dbReference type="EMBL" id="OIP85253.1"/>
    </source>
</evidence>
<gene>
    <name evidence="3" type="ORF">AUK04_01370</name>
</gene>
<name>A0A1J5HJ43_9BACT</name>
<keyword evidence="2" id="KW-0472">Membrane</keyword>
<evidence type="ECO:0000256" key="1">
    <source>
        <dbReference type="SAM" id="Coils"/>
    </source>
</evidence>
<dbReference type="InterPro" id="IPR024623">
    <property type="entry name" value="YtxH"/>
</dbReference>
<dbReference type="Pfam" id="PF12732">
    <property type="entry name" value="YtxH"/>
    <property type="match status" value="1"/>
</dbReference>
<keyword evidence="2" id="KW-1133">Transmembrane helix</keyword>
<evidence type="ECO:0000256" key="2">
    <source>
        <dbReference type="SAM" id="Phobius"/>
    </source>
</evidence>
<dbReference type="InterPro" id="IPR052928">
    <property type="entry name" value="Desiccation-related_membrane"/>
</dbReference>
<sequence>MSDQKSSSKLGLGLIMGTVIGAITAFFLSPKSGKENREEVMKKVRELEEWLKEKEVDVKLKEIYGEATEEGRKLFEFVRNEVTTLMGGIKEKIEDFDKEKYEKMIENVMNKAKKETKTTVQKLEKMKNHLLKQWQGKGKK</sequence>
<evidence type="ECO:0000313" key="4">
    <source>
        <dbReference type="Proteomes" id="UP000183758"/>
    </source>
</evidence>
<feature type="transmembrane region" description="Helical" evidence="2">
    <location>
        <begin position="12"/>
        <end position="29"/>
    </location>
</feature>
<reference evidence="3 4" key="1">
    <citation type="journal article" date="2016" name="Environ. Microbiol.">
        <title>Genomic resolution of a cold subsurface aquifer community provides metabolic insights for novel microbes adapted to high CO concentrations.</title>
        <authorList>
            <person name="Probst A.J."/>
            <person name="Castelle C.J."/>
            <person name="Singh A."/>
            <person name="Brown C.T."/>
            <person name="Anantharaman K."/>
            <person name="Sharon I."/>
            <person name="Hug L.A."/>
            <person name="Burstein D."/>
            <person name="Emerson J.B."/>
            <person name="Thomas B.C."/>
            <person name="Banfield J.F."/>
        </authorList>
    </citation>
    <scope>NUCLEOTIDE SEQUENCE [LARGE SCALE GENOMIC DNA]</scope>
    <source>
        <strain evidence="3">CG2_30_33_16</strain>
    </source>
</reference>